<evidence type="ECO:0000313" key="3">
    <source>
        <dbReference type="Proteomes" id="UP000474159"/>
    </source>
</evidence>
<comment type="caution">
    <text evidence="2">The sequence shown here is derived from an EMBL/GenBank/DDBJ whole genome shotgun (WGS) entry which is preliminary data.</text>
</comment>
<dbReference type="Pfam" id="PF13561">
    <property type="entry name" value="adh_short_C2"/>
    <property type="match status" value="1"/>
</dbReference>
<evidence type="ECO:0000256" key="1">
    <source>
        <dbReference type="ARBA" id="ARBA00006484"/>
    </source>
</evidence>
<name>A0A6L3T3P3_9HYPH</name>
<dbReference type="PANTHER" id="PTHR42879:SF6">
    <property type="entry name" value="NADPH-DEPENDENT REDUCTASE BACG"/>
    <property type="match status" value="1"/>
</dbReference>
<gene>
    <name evidence="2" type="ORF">F6X53_05320</name>
</gene>
<dbReference type="SUPFAM" id="SSF51735">
    <property type="entry name" value="NAD(P)-binding Rossmann-fold domains"/>
    <property type="match status" value="1"/>
</dbReference>
<keyword evidence="3" id="KW-1185">Reference proteome</keyword>
<comment type="similarity">
    <text evidence="1">Belongs to the short-chain dehydrogenases/reductases (SDR) family.</text>
</comment>
<protein>
    <submittedName>
        <fullName evidence="2">SDR family oxidoreductase</fullName>
    </submittedName>
</protein>
<proteinExistence type="inferred from homology"/>
<dbReference type="InterPro" id="IPR002347">
    <property type="entry name" value="SDR_fam"/>
</dbReference>
<dbReference type="EMBL" id="VZZK01000004">
    <property type="protein sequence ID" value="KAB1080607.1"/>
    <property type="molecule type" value="Genomic_DNA"/>
</dbReference>
<evidence type="ECO:0000313" key="2">
    <source>
        <dbReference type="EMBL" id="KAB1080607.1"/>
    </source>
</evidence>
<reference evidence="2 3" key="1">
    <citation type="submission" date="2019-09" db="EMBL/GenBank/DDBJ databases">
        <title>YIM 48816 draft genome.</title>
        <authorList>
            <person name="Jiang L."/>
        </authorList>
    </citation>
    <scope>NUCLEOTIDE SEQUENCE [LARGE SCALE GENOMIC DNA]</scope>
    <source>
        <strain evidence="2 3">YIM 48816</strain>
    </source>
</reference>
<dbReference type="PRINTS" id="PR00081">
    <property type="entry name" value="GDHRDH"/>
</dbReference>
<dbReference type="FunFam" id="3.40.50.720:FF:000084">
    <property type="entry name" value="Short-chain dehydrogenase reductase"/>
    <property type="match status" value="1"/>
</dbReference>
<sequence length="269" mass="27995">MIMIWRKTMDLGLAGKRALVIGASRGLGAAIARTLAEEGATVVAAARNADALAGWIEAMPQERRSQVEAVAVDLANITSVDALVSSLRTSGGVDIVIGNSGGPPPGEARDTSRSDWMAHFEAMAANLFHLVQGLLPQMTERGWGRIVTIASSGVDQPIPRLALSNGVRAAVVGWSKTLAAEVAAQGVTVNVVLPGRIHTERVDQLDDAAAARTGATRDEVAKAVVTTIPAGRYGKPEEFADVVAFLASARASYVTGAKIRIDGGLIRGI</sequence>
<accession>A0A6L3T3P3</accession>
<dbReference type="Gene3D" id="3.40.50.720">
    <property type="entry name" value="NAD(P)-binding Rossmann-like Domain"/>
    <property type="match status" value="1"/>
</dbReference>
<dbReference type="InterPro" id="IPR050259">
    <property type="entry name" value="SDR"/>
</dbReference>
<organism evidence="2 3">
    <name type="scientific">Methylobacterium soli</name>
    <dbReference type="NCBI Taxonomy" id="553447"/>
    <lineage>
        <taxon>Bacteria</taxon>
        <taxon>Pseudomonadati</taxon>
        <taxon>Pseudomonadota</taxon>
        <taxon>Alphaproteobacteria</taxon>
        <taxon>Hyphomicrobiales</taxon>
        <taxon>Methylobacteriaceae</taxon>
        <taxon>Methylobacterium</taxon>
    </lineage>
</organism>
<dbReference type="Proteomes" id="UP000474159">
    <property type="component" value="Unassembled WGS sequence"/>
</dbReference>
<dbReference type="InterPro" id="IPR036291">
    <property type="entry name" value="NAD(P)-bd_dom_sf"/>
</dbReference>
<dbReference type="AlphaFoldDB" id="A0A6L3T3P3"/>
<dbReference type="PANTHER" id="PTHR42879">
    <property type="entry name" value="3-OXOACYL-(ACYL-CARRIER-PROTEIN) REDUCTASE"/>
    <property type="match status" value="1"/>
</dbReference>
<dbReference type="OrthoDB" id="9793325at2"/>